<dbReference type="PANTHER" id="PTHR43224:SF1">
    <property type="entry name" value="AMIDINOTRANSFERASE"/>
    <property type="match status" value="1"/>
</dbReference>
<gene>
    <name evidence="1" type="ORF">PPL_02240</name>
</gene>
<evidence type="ECO:0008006" key="3">
    <source>
        <dbReference type="Google" id="ProtNLM"/>
    </source>
</evidence>
<dbReference type="Gene3D" id="3.75.10.10">
    <property type="entry name" value="L-arginine/glycine Amidinotransferase, Chain A"/>
    <property type="match status" value="1"/>
</dbReference>
<dbReference type="InParanoid" id="D3B1R6"/>
<dbReference type="Proteomes" id="UP000001396">
    <property type="component" value="Unassembled WGS sequence"/>
</dbReference>
<reference evidence="1 2" key="1">
    <citation type="journal article" date="2011" name="Genome Res.">
        <title>Phylogeny-wide analysis of social amoeba genomes highlights ancient origins for complex intercellular communication.</title>
        <authorList>
            <person name="Heidel A.J."/>
            <person name="Lawal H.M."/>
            <person name="Felder M."/>
            <person name="Schilde C."/>
            <person name="Helps N.R."/>
            <person name="Tunggal B."/>
            <person name="Rivero F."/>
            <person name="John U."/>
            <person name="Schleicher M."/>
            <person name="Eichinger L."/>
            <person name="Platzer M."/>
            <person name="Noegel A.A."/>
            <person name="Schaap P."/>
            <person name="Gloeckner G."/>
        </authorList>
    </citation>
    <scope>NUCLEOTIDE SEQUENCE [LARGE SCALE GENOMIC DNA]</scope>
    <source>
        <strain evidence="2">ATCC 26659 / Pp 5 / PN500</strain>
    </source>
</reference>
<dbReference type="GeneID" id="31357765"/>
<sequence>MSVHQSSNEILMVQNTHFELNVQTINDNFFQTVPKDPTEVPKIALEEFNSYYNALVEKGVKVTLFKPEDNLDTPDCIFPNNWFSTHQPSESKNGSDNTLVLYPMLHLNRRLERRENIIRFLMSRKDNVKLIDLSLSEADNIFLEGTGSLVIDRVNKVAYMCVSQRSHKPLAMEWAEELGYKLITFTATDSIGKIIYHTNVMMAICSGVAICCIDTVEDAVEKQELIQALSKHHKLITINKKQVEAFCGNVIEVRGSEDKKYLVASQTAYDAFTEEQRTVILQHVDGFISKPIPTIQTVGGGGIRCMIAELF</sequence>
<protein>
    <recommendedName>
        <fullName evidence="3">Amidinotransferase</fullName>
    </recommendedName>
</protein>
<name>D3B1R6_HETP5</name>
<dbReference type="AlphaFoldDB" id="D3B1R6"/>
<dbReference type="EMBL" id="ADBJ01000008">
    <property type="protein sequence ID" value="EFA85240.1"/>
    <property type="molecule type" value="Genomic_DNA"/>
</dbReference>
<proteinExistence type="predicted"/>
<dbReference type="RefSeq" id="XP_020437349.1">
    <property type="nucleotide sequence ID" value="XM_020573232.1"/>
</dbReference>
<dbReference type="PIRSF" id="PIRSF028188">
    <property type="entry name" value="Amdntrnsf_FN0238"/>
    <property type="match status" value="1"/>
</dbReference>
<dbReference type="PANTHER" id="PTHR43224">
    <property type="entry name" value="AMIDINOTRANSFERASE"/>
    <property type="match status" value="1"/>
</dbReference>
<organism evidence="1 2">
    <name type="scientific">Heterostelium pallidum (strain ATCC 26659 / Pp 5 / PN500)</name>
    <name type="common">Cellular slime mold</name>
    <name type="synonym">Polysphondylium pallidum</name>
    <dbReference type="NCBI Taxonomy" id="670386"/>
    <lineage>
        <taxon>Eukaryota</taxon>
        <taxon>Amoebozoa</taxon>
        <taxon>Evosea</taxon>
        <taxon>Eumycetozoa</taxon>
        <taxon>Dictyostelia</taxon>
        <taxon>Acytosteliales</taxon>
        <taxon>Acytosteliaceae</taxon>
        <taxon>Heterostelium</taxon>
    </lineage>
</organism>
<dbReference type="OMA" id="RCMMAEV"/>
<dbReference type="NCBIfam" id="NF046062">
    <property type="entry name" value="citrull_CtlX"/>
    <property type="match status" value="1"/>
</dbReference>
<dbReference type="Pfam" id="PF19420">
    <property type="entry name" value="DDAH_eukar"/>
    <property type="match status" value="1"/>
</dbReference>
<accession>D3B1R6</accession>
<keyword evidence="2" id="KW-1185">Reference proteome</keyword>
<dbReference type="SUPFAM" id="SSF55909">
    <property type="entry name" value="Pentein"/>
    <property type="match status" value="1"/>
</dbReference>
<evidence type="ECO:0000313" key="1">
    <source>
        <dbReference type="EMBL" id="EFA85240.1"/>
    </source>
</evidence>
<comment type="caution">
    <text evidence="1">The sequence shown here is derived from an EMBL/GenBank/DDBJ whole genome shotgun (WGS) entry which is preliminary data.</text>
</comment>
<evidence type="ECO:0000313" key="2">
    <source>
        <dbReference type="Proteomes" id="UP000001396"/>
    </source>
</evidence>
<dbReference type="InterPro" id="IPR014541">
    <property type="entry name" value="Amdntrnsf_FN0238"/>
</dbReference>